<evidence type="ECO:0000259" key="2">
    <source>
        <dbReference type="PROSITE" id="PS50943"/>
    </source>
</evidence>
<evidence type="ECO:0000313" key="4">
    <source>
        <dbReference type="Proteomes" id="UP000791080"/>
    </source>
</evidence>
<proteinExistence type="predicted"/>
<comment type="caution">
    <text evidence="3">The sequence shown here is derived from an EMBL/GenBank/DDBJ whole genome shotgun (WGS) entry which is preliminary data.</text>
</comment>
<feature type="domain" description="HTH cro/C1-type" evidence="2">
    <location>
        <begin position="8"/>
        <end position="56"/>
    </location>
</feature>
<evidence type="ECO:0000256" key="1">
    <source>
        <dbReference type="ARBA" id="ARBA00023125"/>
    </source>
</evidence>
<reference evidence="3 4" key="1">
    <citation type="submission" date="2022-06" db="EMBL/GenBank/DDBJ databases">
        <title>Genomic Encyclopedia of Type Strains, Phase I: the one thousand microbial genomes (KMG-I) project.</title>
        <authorList>
            <person name="Kyrpides N."/>
        </authorList>
    </citation>
    <scope>NUCLEOTIDE SEQUENCE [LARGE SCALE GENOMIC DNA]</scope>
    <source>
        <strain evidence="3 4">DSM 43889</strain>
    </source>
</reference>
<dbReference type="EMBL" id="AUBJ02000001">
    <property type="protein sequence ID" value="MCP2332094.1"/>
    <property type="molecule type" value="Genomic_DNA"/>
</dbReference>
<name>A0ABT1JHV7_ACTCY</name>
<evidence type="ECO:0000313" key="3">
    <source>
        <dbReference type="EMBL" id="MCP2332094.1"/>
    </source>
</evidence>
<keyword evidence="1" id="KW-0238">DNA-binding</keyword>
<dbReference type="PROSITE" id="PS50943">
    <property type="entry name" value="HTH_CROC1"/>
    <property type="match status" value="1"/>
</dbReference>
<dbReference type="SMART" id="SM00530">
    <property type="entry name" value="HTH_XRE"/>
    <property type="match status" value="1"/>
</dbReference>
<dbReference type="CDD" id="cd00093">
    <property type="entry name" value="HTH_XRE"/>
    <property type="match status" value="1"/>
</dbReference>
<sequence>MPDFGRMLRRLRQERGWTQTELARRVHVGQSALSRYESGRSQPSPDVVEALAEVLGDALRTAAPAMALNQVDGGAGDALAAIELARRVEASDVGDSTLQQLEEGFDQMAIAYSSAAPSLLLPQVTSHLGYVSELLDGPKLSLSAHRRLVVAGAWYSLLAATIHIDLNQHDAATARLRAAASLARHAGHDEIRAWAAETEAWRQLTAGQLRRAYDLTKAARYLAPVGSSIHVQATAQQGRVLARLGDSESTYHAVDSVNSLAADLPTLDADEREHHYRYDGTKRRAYTATTLSWLGDPAAAGHAEHVIDQLTPKAGESGRWPRRLASAYLDLALVQVKTGEVDSAADSALTAMRTGSVVPSNFWRAAEVVRAAEARRMPQARELQAAYRLMTQS</sequence>
<protein>
    <submittedName>
        <fullName evidence="3">Helix-turn-helix domain-containing protein</fullName>
    </submittedName>
</protein>
<dbReference type="PANTHER" id="PTHR46797:SF1">
    <property type="entry name" value="METHYLPHOSPHONATE SYNTHASE"/>
    <property type="match status" value="1"/>
</dbReference>
<dbReference type="Gene3D" id="1.10.260.40">
    <property type="entry name" value="lambda repressor-like DNA-binding domains"/>
    <property type="match status" value="1"/>
</dbReference>
<dbReference type="Proteomes" id="UP000791080">
    <property type="component" value="Unassembled WGS sequence"/>
</dbReference>
<keyword evidence="4" id="KW-1185">Reference proteome</keyword>
<dbReference type="InterPro" id="IPR050807">
    <property type="entry name" value="TransReg_Diox_bact_type"/>
</dbReference>
<organism evidence="3 4">
    <name type="scientific">Actinoalloteichus caeruleus DSM 43889</name>
    <dbReference type="NCBI Taxonomy" id="1120930"/>
    <lineage>
        <taxon>Bacteria</taxon>
        <taxon>Bacillati</taxon>
        <taxon>Actinomycetota</taxon>
        <taxon>Actinomycetes</taxon>
        <taxon>Pseudonocardiales</taxon>
        <taxon>Pseudonocardiaceae</taxon>
        <taxon>Actinoalloteichus</taxon>
        <taxon>Actinoalloteichus cyanogriseus</taxon>
    </lineage>
</organism>
<accession>A0ABT1JHV7</accession>
<dbReference type="Pfam" id="PF13560">
    <property type="entry name" value="HTH_31"/>
    <property type="match status" value="1"/>
</dbReference>
<gene>
    <name evidence="3" type="ORF">G443_002364</name>
</gene>
<dbReference type="InterPro" id="IPR001387">
    <property type="entry name" value="Cro/C1-type_HTH"/>
</dbReference>
<dbReference type="PANTHER" id="PTHR46797">
    <property type="entry name" value="HTH-TYPE TRANSCRIPTIONAL REGULATOR"/>
    <property type="match status" value="1"/>
</dbReference>
<dbReference type="SUPFAM" id="SSF47413">
    <property type="entry name" value="lambda repressor-like DNA-binding domains"/>
    <property type="match status" value="1"/>
</dbReference>
<dbReference type="InterPro" id="IPR010982">
    <property type="entry name" value="Lambda_DNA-bd_dom_sf"/>
</dbReference>